<dbReference type="Pfam" id="PF00097">
    <property type="entry name" value="zf-C3HC4"/>
    <property type="match status" value="1"/>
</dbReference>
<evidence type="ECO:0000256" key="2">
    <source>
        <dbReference type="ARBA" id="ARBA00022771"/>
    </source>
</evidence>
<reference evidence="8 9" key="1">
    <citation type="submission" date="2016-03" db="EMBL/GenBank/DDBJ databases">
        <title>Whole genome sequencing of Grifola frondosa 9006-11.</title>
        <authorList>
            <person name="Min B."/>
            <person name="Park H."/>
            <person name="Kim J.-G."/>
            <person name="Cho H."/>
            <person name="Oh Y.-L."/>
            <person name="Kong W.-S."/>
            <person name="Choi I.-G."/>
        </authorList>
    </citation>
    <scope>NUCLEOTIDE SEQUENCE [LARGE SCALE GENOMIC DNA]</scope>
    <source>
        <strain evidence="8 9">9006-11</strain>
    </source>
</reference>
<dbReference type="PROSITE" id="PS00518">
    <property type="entry name" value="ZF_RING_1"/>
    <property type="match status" value="1"/>
</dbReference>
<keyword evidence="2 4" id="KW-0863">Zinc-finger</keyword>
<organism evidence="8 9">
    <name type="scientific">Grifola frondosa</name>
    <name type="common">Maitake</name>
    <name type="synonym">Polyporus frondosus</name>
    <dbReference type="NCBI Taxonomy" id="5627"/>
    <lineage>
        <taxon>Eukaryota</taxon>
        <taxon>Fungi</taxon>
        <taxon>Dikarya</taxon>
        <taxon>Basidiomycota</taxon>
        <taxon>Agaricomycotina</taxon>
        <taxon>Agaricomycetes</taxon>
        <taxon>Polyporales</taxon>
        <taxon>Grifolaceae</taxon>
        <taxon>Grifola</taxon>
    </lineage>
</organism>
<keyword evidence="3" id="KW-0862">Zinc</keyword>
<evidence type="ECO:0000259" key="6">
    <source>
        <dbReference type="PROSITE" id="PS50089"/>
    </source>
</evidence>
<dbReference type="PANTHER" id="PTHR23327:SF51">
    <property type="entry name" value="TRANSCRIPTIONAL REGULATOR OF YEAST FORM ADHERENCE 3"/>
    <property type="match status" value="1"/>
</dbReference>
<dbReference type="InterPro" id="IPR001841">
    <property type="entry name" value="Znf_RING"/>
</dbReference>
<feature type="domain" description="RING-type" evidence="6">
    <location>
        <begin position="436"/>
        <end position="475"/>
    </location>
</feature>
<dbReference type="PROSITE" id="PS51382">
    <property type="entry name" value="SPX"/>
    <property type="match status" value="1"/>
</dbReference>
<dbReference type="Gene3D" id="3.30.40.10">
    <property type="entry name" value="Zinc/RING finger domain, C3HC4 (zinc finger)"/>
    <property type="match status" value="1"/>
</dbReference>
<dbReference type="OMA" id="CIRCLIV"/>
<dbReference type="PROSITE" id="PS50089">
    <property type="entry name" value="ZF_RING_2"/>
    <property type="match status" value="1"/>
</dbReference>
<keyword evidence="9" id="KW-1185">Reference proteome</keyword>
<feature type="domain" description="SPX" evidence="7">
    <location>
        <begin position="1"/>
        <end position="388"/>
    </location>
</feature>
<dbReference type="SMART" id="SM00184">
    <property type="entry name" value="RING"/>
    <property type="match status" value="1"/>
</dbReference>
<feature type="region of interest" description="Disordered" evidence="5">
    <location>
        <begin position="244"/>
        <end position="263"/>
    </location>
</feature>
<dbReference type="Proteomes" id="UP000092993">
    <property type="component" value="Unassembled WGS sequence"/>
</dbReference>
<sequence>MHFSKTYSQLLLTLPPELRESAIEYRQLKKLINQVVTELTSLGLSPEFLHQVIQTSTISASDKGKQRAVDPIQFNASIVAPRSSLPRVFYELSNVDDHLEPRLRLRVDATGHSGQLNDFFGSPDLGSSGISNLRSECREEFHLEVRSEGPEVGCARDVHSVDNDFGGRILPGPSSGDCGSLTHISSEDLPIQELIIPLVSDTAFFRLLTETLQTLATNLISMRANFESTLRSLTQEISTASRPISATSSFHPHSPFSSDPATVTVPPPSPTFFSASKSDLDTWREVFQLYIESDIFESHQERSRGERGLEDAEQRLTSFVKTLNDRVSSGQLKLRLKQSRQALQTFIQLNTFILDLRKFQHVTSEATRKILKKHAKRTALPLAPDISSPFVISGGASSIALLSHSHTTPVSLPLLLVQALTETLLPIIPHIDDYACIICTSIAFKPIRLQCGHLFCVRCLVKMQKRGEGNCPMCRATTVLAADRSNVDWALLNFMKDWFPIEAKKKLQQNEREAAHEEMEELGLSVHGCFIM</sequence>
<dbReference type="GO" id="GO:0008270">
    <property type="term" value="F:zinc ion binding"/>
    <property type="evidence" value="ECO:0007669"/>
    <property type="project" value="UniProtKB-KW"/>
</dbReference>
<dbReference type="EMBL" id="LUGG01000002">
    <property type="protein sequence ID" value="OBZ77302.1"/>
    <property type="molecule type" value="Genomic_DNA"/>
</dbReference>
<evidence type="ECO:0000256" key="3">
    <source>
        <dbReference type="ARBA" id="ARBA00022833"/>
    </source>
</evidence>
<dbReference type="SUPFAM" id="SSF57850">
    <property type="entry name" value="RING/U-box"/>
    <property type="match status" value="1"/>
</dbReference>
<protein>
    <submittedName>
        <fullName evidence="8">Transcriptional regulator of yeast-form-adherence 3</fullName>
    </submittedName>
</protein>
<dbReference type="InterPro" id="IPR013083">
    <property type="entry name" value="Znf_RING/FYVE/PHD"/>
</dbReference>
<dbReference type="InterPro" id="IPR018957">
    <property type="entry name" value="Znf_C3HC4_RING-type"/>
</dbReference>
<evidence type="ECO:0000313" key="8">
    <source>
        <dbReference type="EMBL" id="OBZ77302.1"/>
    </source>
</evidence>
<keyword evidence="1" id="KW-0479">Metal-binding</keyword>
<evidence type="ECO:0000259" key="7">
    <source>
        <dbReference type="PROSITE" id="PS51382"/>
    </source>
</evidence>
<comment type="caution">
    <text evidence="8">The sequence shown here is derived from an EMBL/GenBank/DDBJ whole genome shotgun (WGS) entry which is preliminary data.</text>
</comment>
<proteinExistence type="predicted"/>
<dbReference type="AlphaFoldDB" id="A0A1C7MKA3"/>
<evidence type="ECO:0000256" key="1">
    <source>
        <dbReference type="ARBA" id="ARBA00022723"/>
    </source>
</evidence>
<dbReference type="OrthoDB" id="5588846at2759"/>
<evidence type="ECO:0000256" key="4">
    <source>
        <dbReference type="PROSITE-ProRule" id="PRU00175"/>
    </source>
</evidence>
<dbReference type="InterPro" id="IPR017907">
    <property type="entry name" value="Znf_RING_CS"/>
</dbReference>
<gene>
    <name evidence="8" type="primary">TRY3</name>
    <name evidence="8" type="ORF">A0H81_01781</name>
</gene>
<name>A0A1C7MKA3_GRIFR</name>
<evidence type="ECO:0000313" key="9">
    <source>
        <dbReference type="Proteomes" id="UP000092993"/>
    </source>
</evidence>
<evidence type="ECO:0000256" key="5">
    <source>
        <dbReference type="SAM" id="MobiDB-lite"/>
    </source>
</evidence>
<feature type="compositionally biased region" description="Low complexity" evidence="5">
    <location>
        <begin position="248"/>
        <end position="263"/>
    </location>
</feature>
<dbReference type="InterPro" id="IPR004331">
    <property type="entry name" value="SPX_dom"/>
</dbReference>
<dbReference type="PANTHER" id="PTHR23327">
    <property type="entry name" value="RING FINGER PROTEIN 127"/>
    <property type="match status" value="1"/>
</dbReference>
<accession>A0A1C7MKA3</accession>
<dbReference type="STRING" id="5627.A0A1C7MKA3"/>
<dbReference type="Pfam" id="PF03105">
    <property type="entry name" value="SPX"/>
    <property type="match status" value="1"/>
</dbReference>